<feature type="coiled-coil region" evidence="1">
    <location>
        <begin position="92"/>
        <end position="122"/>
    </location>
</feature>
<evidence type="ECO:0000256" key="1">
    <source>
        <dbReference type="SAM" id="Coils"/>
    </source>
</evidence>
<keyword evidence="2" id="KW-0614">Plasmid</keyword>
<gene>
    <name evidence="2" type="ORF">AV942_20910</name>
</gene>
<organism evidence="2 3">
    <name type="scientific">Alteromonas mediterranea</name>
    <dbReference type="NCBI Taxonomy" id="314275"/>
    <lineage>
        <taxon>Bacteria</taxon>
        <taxon>Pseudomonadati</taxon>
        <taxon>Pseudomonadota</taxon>
        <taxon>Gammaproteobacteria</taxon>
        <taxon>Alteromonadales</taxon>
        <taxon>Alteromonadaceae</taxon>
        <taxon>Alteromonas/Salinimonas group</taxon>
        <taxon>Alteromonas</taxon>
    </lineage>
</organism>
<dbReference type="AlphaFoldDB" id="A0AAC9F7T7"/>
<evidence type="ECO:0000313" key="3">
    <source>
        <dbReference type="Proteomes" id="UP000061468"/>
    </source>
</evidence>
<protein>
    <submittedName>
        <fullName evidence="2">Uncharacterized protein</fullName>
    </submittedName>
</protein>
<geneLocation type="plasmid" evidence="2 3">
    <name>pAMEDUM8_300</name>
</geneLocation>
<dbReference type="Proteomes" id="UP000061468">
    <property type="component" value="Plasmid pAMEDUM8_300"/>
</dbReference>
<dbReference type="RefSeq" id="WP_015068663.1">
    <property type="nucleotide sequence ID" value="NZ_CAKMLI010000003.1"/>
</dbReference>
<accession>A0AAC9F7T7</accession>
<reference evidence="2 3" key="1">
    <citation type="submission" date="2015-12" db="EMBL/GenBank/DDBJ databases">
        <title>Intraspecies pangenome expansion in the marine bacterium Alteromonas.</title>
        <authorList>
            <person name="Lopez-Perez M."/>
            <person name="Rodriguez-Valera F."/>
        </authorList>
    </citation>
    <scope>NUCLEOTIDE SEQUENCE [LARGE SCALE GENOMIC DNA]</scope>
    <source>
        <strain evidence="2 3">UM8</strain>
        <plasmid evidence="2 3">pAMEDUM8_300</plasmid>
    </source>
</reference>
<evidence type="ECO:0000313" key="2">
    <source>
        <dbReference type="EMBL" id="AMJ80841.1"/>
    </source>
</evidence>
<name>A0AAC9F7T7_9ALTE</name>
<keyword evidence="1" id="KW-0175">Coiled coil</keyword>
<dbReference type="EMBL" id="CP013929">
    <property type="protein sequence ID" value="AMJ80841.1"/>
    <property type="molecule type" value="Genomic_DNA"/>
</dbReference>
<sequence length="270" mass="31425">MTLPNDNPTLFCKAFIQRELDSYKSDSPIWITYWPVMERMIARADELKLPFKELVDAFGYSDKFEGYPPNNSFIWLTLKHIWCSFDYRKEDVVNARDDLKELRALKEDIVELASKLSAKLQRQSELYEISGFSKPDYQFIDDLIEQASAGNYLYKWHVSEKLKSLTSQYDLKYWPSIANLVSAIADFEDAQPNPTHIQYPEYVINDRESDIKDFVLSFDGHFDEQNDLKTGFRFSNNAVADIINVVLDLPVDKLATGDAVRTVRKRFKQS</sequence>
<proteinExistence type="predicted"/>